<evidence type="ECO:0000313" key="1">
    <source>
        <dbReference type="EMBL" id="KDE72412.1"/>
    </source>
</evidence>
<dbReference type="EMBL" id="JAAH01000053">
    <property type="protein sequence ID" value="KDE72412.1"/>
    <property type="molecule type" value="Genomic_DNA"/>
</dbReference>
<proteinExistence type="predicted"/>
<evidence type="ECO:0000313" key="2">
    <source>
        <dbReference type="Proteomes" id="UP000027058"/>
    </source>
</evidence>
<organism evidence="1 2">
    <name type="scientific">Fusobacterium necrophorum DJ-2</name>
    <dbReference type="NCBI Taxonomy" id="1441737"/>
    <lineage>
        <taxon>Bacteria</taxon>
        <taxon>Fusobacteriati</taxon>
        <taxon>Fusobacteriota</taxon>
        <taxon>Fusobacteriia</taxon>
        <taxon>Fusobacteriales</taxon>
        <taxon>Fusobacteriaceae</taxon>
        <taxon>Fusobacterium</taxon>
    </lineage>
</organism>
<name>A0AB73C347_9FUSO</name>
<protein>
    <submittedName>
        <fullName evidence="1">Uncharacterized protein</fullName>
    </submittedName>
</protein>
<comment type="caution">
    <text evidence="1">The sequence shown here is derived from an EMBL/GenBank/DDBJ whole genome shotgun (WGS) entry which is preliminary data.</text>
</comment>
<accession>A0AB73C347</accession>
<sequence>MEIGMPLVEWQGIRKRLLDLDIDPDPFQKCVNYGKLSYDIVKIKFGYWKKEKLIPENYMKM</sequence>
<dbReference type="AlphaFoldDB" id="A0AB73C347"/>
<gene>
    <name evidence="1" type="ORF">FUSO8_04970</name>
</gene>
<reference evidence="1 2" key="1">
    <citation type="submission" date="2014-01" db="EMBL/GenBank/DDBJ databases">
        <title>Comparative genomics of Fusobacterium necrophorum wild isolates.</title>
        <authorList>
            <person name="Kittichotirat W."/>
            <person name="Bumgarner R.E."/>
            <person name="Lawrence P."/>
        </authorList>
    </citation>
    <scope>NUCLEOTIDE SEQUENCE [LARGE SCALE GENOMIC DNA]</scope>
    <source>
        <strain evidence="1 2">DJ-2</strain>
    </source>
</reference>
<dbReference type="Proteomes" id="UP000027058">
    <property type="component" value="Unassembled WGS sequence"/>
</dbReference>